<dbReference type="Proteomes" id="UP000778262">
    <property type="component" value="Unassembled WGS sequence"/>
</dbReference>
<comment type="caution">
    <text evidence="1">The sequence shown here is derived from an EMBL/GenBank/DDBJ whole genome shotgun (WGS) entry which is preliminary data.</text>
</comment>
<reference evidence="1" key="1">
    <citation type="submission" date="2018-11" db="EMBL/GenBank/DDBJ databases">
        <title>Genomics analysis of Putative Virulence Factors on Adhesion and Cytotoxicity for Cronobacter spp.</title>
        <authorList>
            <person name="Cui J."/>
        </authorList>
    </citation>
    <scope>NUCLEOTIDE SEQUENCE</scope>
    <source>
        <strain evidence="1">SD69</strain>
    </source>
</reference>
<gene>
    <name evidence="1" type="ORF">EHJ13_21510</name>
</gene>
<sequence length="263" mass="30098">MNTAYTLIRRHCHNQLVHRGWPDDLDIETNLSYCQGDGVAFYGRIHTYCILKLLLELAGRGYLSEQDWREMDECIGESNLNIVLSRNSLANHYAHAGTITLEYEDWPETMSEPLMRRLLAALRREINDLCGSVAADGYRLMEAINPSYHNAVIRHHRTPNFAVTITETEPVGGYGLTWDDELQDSCLEAILNEGATLRTLEVSVTCARTGHVYGQSVIPDVMRHPGQPWREWFERDWVRDAVTEARREISETLNAFSSFRRAA</sequence>
<organism evidence="1 2">
    <name type="scientific">Cronobacter dublinensis</name>
    <dbReference type="NCBI Taxonomy" id="413497"/>
    <lineage>
        <taxon>Bacteria</taxon>
        <taxon>Pseudomonadati</taxon>
        <taxon>Pseudomonadota</taxon>
        <taxon>Gammaproteobacteria</taxon>
        <taxon>Enterobacterales</taxon>
        <taxon>Enterobacteriaceae</taxon>
        <taxon>Cronobacter</taxon>
    </lineage>
</organism>
<protein>
    <submittedName>
        <fullName evidence="1">Uncharacterized protein</fullName>
    </submittedName>
</protein>
<accession>A0A9Q4TAP2</accession>
<proteinExistence type="predicted"/>
<evidence type="ECO:0000313" key="1">
    <source>
        <dbReference type="EMBL" id="NCH89988.1"/>
    </source>
</evidence>
<dbReference type="EMBL" id="RPBY01000013">
    <property type="protein sequence ID" value="NCH89988.1"/>
    <property type="molecule type" value="Genomic_DNA"/>
</dbReference>
<dbReference type="AlphaFoldDB" id="A0A9Q4TAP2"/>
<dbReference type="RefSeq" id="WP_158699005.1">
    <property type="nucleotide sequence ID" value="NZ_NRNP01000014.1"/>
</dbReference>
<name>A0A9Q4TAP2_9ENTR</name>
<evidence type="ECO:0000313" key="2">
    <source>
        <dbReference type="Proteomes" id="UP000778262"/>
    </source>
</evidence>